<dbReference type="GO" id="GO:0008374">
    <property type="term" value="F:O-acyltransferase activity"/>
    <property type="evidence" value="ECO:0007669"/>
    <property type="project" value="TreeGrafter"/>
</dbReference>
<organism evidence="3 4">
    <name type="scientific">Acetobacter oeni</name>
    <dbReference type="NCBI Taxonomy" id="304077"/>
    <lineage>
        <taxon>Bacteria</taxon>
        <taxon>Pseudomonadati</taxon>
        <taxon>Pseudomonadota</taxon>
        <taxon>Alphaproteobacteria</taxon>
        <taxon>Acetobacterales</taxon>
        <taxon>Acetobacteraceae</taxon>
        <taxon>Acetobacter</taxon>
    </lineage>
</organism>
<accession>A0A511XIM8</accession>
<protein>
    <submittedName>
        <fullName evidence="3">Colanic acid biosynthesis acetyltransferase WcaF</fullName>
    </submittedName>
</protein>
<dbReference type="GO" id="GO:0005829">
    <property type="term" value="C:cytosol"/>
    <property type="evidence" value="ECO:0007669"/>
    <property type="project" value="TreeGrafter"/>
</dbReference>
<name>A0A511XIM8_9PROT</name>
<dbReference type="AlphaFoldDB" id="A0A511XIM8"/>
<evidence type="ECO:0000256" key="1">
    <source>
        <dbReference type="ARBA" id="ARBA00007274"/>
    </source>
</evidence>
<dbReference type="RefSeq" id="WP_146886790.1">
    <property type="nucleotide sequence ID" value="NZ_BJYG01000011.1"/>
</dbReference>
<dbReference type="InterPro" id="IPR001451">
    <property type="entry name" value="Hexapep"/>
</dbReference>
<evidence type="ECO:0000256" key="2">
    <source>
        <dbReference type="ARBA" id="ARBA00022679"/>
    </source>
</evidence>
<gene>
    <name evidence="3" type="ORF">AOE01nite_10320</name>
</gene>
<dbReference type="PANTHER" id="PTHR23416">
    <property type="entry name" value="SIALIC ACID SYNTHASE-RELATED"/>
    <property type="match status" value="1"/>
</dbReference>
<dbReference type="InterPro" id="IPR051159">
    <property type="entry name" value="Hexapeptide_acetyltransf"/>
</dbReference>
<proteinExistence type="inferred from homology"/>
<keyword evidence="2 3" id="KW-0808">Transferase</keyword>
<dbReference type="OrthoDB" id="9815592at2"/>
<dbReference type="SUPFAM" id="SSF51161">
    <property type="entry name" value="Trimeric LpxA-like enzymes"/>
    <property type="match status" value="1"/>
</dbReference>
<reference evidence="3 4" key="1">
    <citation type="submission" date="2019-07" db="EMBL/GenBank/DDBJ databases">
        <title>Whole genome shotgun sequence of Acetobacter oeni NBRC 105207.</title>
        <authorList>
            <person name="Hosoyama A."/>
            <person name="Uohara A."/>
            <person name="Ohji S."/>
            <person name="Ichikawa N."/>
        </authorList>
    </citation>
    <scope>NUCLEOTIDE SEQUENCE [LARGE SCALE GENOMIC DNA]</scope>
    <source>
        <strain evidence="3 4">NBRC 105207</strain>
    </source>
</reference>
<keyword evidence="4" id="KW-1185">Reference proteome</keyword>
<dbReference type="Proteomes" id="UP000321746">
    <property type="component" value="Unassembled WGS sequence"/>
</dbReference>
<comment type="similarity">
    <text evidence="1">Belongs to the transferase hexapeptide repeat family.</text>
</comment>
<dbReference type="CDD" id="cd04647">
    <property type="entry name" value="LbH_MAT_like"/>
    <property type="match status" value="1"/>
</dbReference>
<evidence type="ECO:0000313" key="4">
    <source>
        <dbReference type="Proteomes" id="UP000321746"/>
    </source>
</evidence>
<dbReference type="PANTHER" id="PTHR23416:SF23">
    <property type="entry name" value="ACETYLTRANSFERASE C18B11.09C-RELATED"/>
    <property type="match status" value="1"/>
</dbReference>
<dbReference type="Gene3D" id="2.160.10.10">
    <property type="entry name" value="Hexapeptide repeat proteins"/>
    <property type="match status" value="1"/>
</dbReference>
<dbReference type="EMBL" id="BJYG01000011">
    <property type="protein sequence ID" value="GEN62808.1"/>
    <property type="molecule type" value="Genomic_DNA"/>
</dbReference>
<evidence type="ECO:0000313" key="3">
    <source>
        <dbReference type="EMBL" id="GEN62808.1"/>
    </source>
</evidence>
<sequence length="192" mass="21451">MFKVLYKLSKNPLIGSTINIAGYGYLALWNRFFTYFPSYAARRLVIRYLYGMHIGRSNIHSGVRILSPWNITIGDNVNIQLDCFLDGRGGIHIGNNVDMTTGVKIFTQQHDIQSPDYETVTRGVSIGDNAVIGSYAIILPGASIGEGAVLAAGSVATRPVPEYEMHAGNPALFKRQRARKIDYRLNYRRPFH</sequence>
<dbReference type="Pfam" id="PF00132">
    <property type="entry name" value="Hexapep"/>
    <property type="match status" value="1"/>
</dbReference>
<dbReference type="InterPro" id="IPR011004">
    <property type="entry name" value="Trimer_LpxA-like_sf"/>
</dbReference>
<comment type="caution">
    <text evidence="3">The sequence shown here is derived from an EMBL/GenBank/DDBJ whole genome shotgun (WGS) entry which is preliminary data.</text>
</comment>
<dbReference type="Pfam" id="PF14602">
    <property type="entry name" value="Hexapep_2"/>
    <property type="match status" value="1"/>
</dbReference>